<dbReference type="EMBL" id="HG996474">
    <property type="protein sequence ID" value="CAG1835472.1"/>
    <property type="molecule type" value="Genomic_DNA"/>
</dbReference>
<sequence length="142" mass="14936">SDPPQLVFHDDGVGLGDRRAAVRLVVERALVRLREAVRRAERAPAPALEPRAQPHLLLAPPAPVRHLRGLLVPVGGGLRGRDLPTPGVGLRSGQRRPHLLELLHEADVSVAPRAQAPRRGAADEAAASGAGGRVLAVLSGIH</sequence>
<name>A0A8D6ZSD4_MUSAM</name>
<organism evidence="1">
    <name type="scientific">Musa acuminata subsp. malaccensis</name>
    <name type="common">Wild banana</name>
    <name type="synonym">Musa malaccensis</name>
    <dbReference type="NCBI Taxonomy" id="214687"/>
    <lineage>
        <taxon>Eukaryota</taxon>
        <taxon>Viridiplantae</taxon>
        <taxon>Streptophyta</taxon>
        <taxon>Embryophyta</taxon>
        <taxon>Tracheophyta</taxon>
        <taxon>Spermatophyta</taxon>
        <taxon>Magnoliopsida</taxon>
        <taxon>Liliopsida</taxon>
        <taxon>Zingiberales</taxon>
        <taxon>Musaceae</taxon>
        <taxon>Musa</taxon>
    </lineage>
</organism>
<reference evidence="1" key="1">
    <citation type="submission" date="2021-03" db="EMBL/GenBank/DDBJ databases">
        <authorList>
            <consortium name="Genoscope - CEA"/>
            <person name="William W."/>
        </authorList>
    </citation>
    <scope>NUCLEOTIDE SEQUENCE</scope>
    <source>
        <strain evidence="1">Doubled-haploid Pahang</strain>
    </source>
</reference>
<feature type="non-terminal residue" evidence="1">
    <location>
        <position position="1"/>
    </location>
</feature>
<proteinExistence type="predicted"/>
<dbReference type="AlphaFoldDB" id="A0A8D6ZSD4"/>
<feature type="non-terminal residue" evidence="1">
    <location>
        <position position="142"/>
    </location>
</feature>
<accession>A0A8D6ZSD4</accession>
<protein>
    <submittedName>
        <fullName evidence="1">(wild Malaysian banana) hypothetical protein</fullName>
    </submittedName>
</protein>
<evidence type="ECO:0000313" key="1">
    <source>
        <dbReference type="EMBL" id="CAG1835472.1"/>
    </source>
</evidence>
<gene>
    <name evidence="1" type="ORF">GSMUA_235770.1</name>
</gene>